<feature type="compositionally biased region" description="Low complexity" evidence="1">
    <location>
        <begin position="402"/>
        <end position="417"/>
    </location>
</feature>
<feature type="compositionally biased region" description="Low complexity" evidence="1">
    <location>
        <begin position="502"/>
        <end position="543"/>
    </location>
</feature>
<dbReference type="PROSITE" id="PS51910">
    <property type="entry name" value="GH18_2"/>
    <property type="match status" value="1"/>
</dbReference>
<dbReference type="Gene3D" id="3.20.20.80">
    <property type="entry name" value="Glycosidases"/>
    <property type="match status" value="2"/>
</dbReference>
<evidence type="ECO:0000313" key="4">
    <source>
        <dbReference type="EMBL" id="CAE6420051.1"/>
    </source>
</evidence>
<dbReference type="GO" id="GO:0006032">
    <property type="term" value="P:chitin catabolic process"/>
    <property type="evidence" value="ECO:0007669"/>
    <property type="project" value="TreeGrafter"/>
</dbReference>
<dbReference type="GO" id="GO:0005975">
    <property type="term" value="P:carbohydrate metabolic process"/>
    <property type="evidence" value="ECO:0007669"/>
    <property type="project" value="InterPro"/>
</dbReference>
<protein>
    <recommendedName>
        <fullName evidence="3">GH18 domain-containing protein</fullName>
    </recommendedName>
</protein>
<dbReference type="Gene3D" id="3.10.50.10">
    <property type="match status" value="1"/>
</dbReference>
<dbReference type="SUPFAM" id="SSF51445">
    <property type="entry name" value="(Trans)glycosidases"/>
    <property type="match status" value="1"/>
</dbReference>
<dbReference type="AlphaFoldDB" id="A0A8H3ADB9"/>
<dbReference type="SMART" id="SM00636">
    <property type="entry name" value="Glyco_18"/>
    <property type="match status" value="1"/>
</dbReference>
<feature type="compositionally biased region" description="Acidic residues" evidence="1">
    <location>
        <begin position="482"/>
        <end position="499"/>
    </location>
</feature>
<dbReference type="GO" id="GO:0008061">
    <property type="term" value="F:chitin binding"/>
    <property type="evidence" value="ECO:0007669"/>
    <property type="project" value="InterPro"/>
</dbReference>
<feature type="compositionally biased region" description="Low complexity" evidence="1">
    <location>
        <begin position="612"/>
        <end position="625"/>
    </location>
</feature>
<feature type="compositionally biased region" description="Polar residues" evidence="1">
    <location>
        <begin position="581"/>
        <end position="611"/>
    </location>
</feature>
<dbReference type="SUPFAM" id="SSF54556">
    <property type="entry name" value="Chitinase insertion domain"/>
    <property type="match status" value="1"/>
</dbReference>
<dbReference type="Pfam" id="PF00704">
    <property type="entry name" value="Glyco_hydro_18"/>
    <property type="match status" value="2"/>
</dbReference>
<dbReference type="GO" id="GO:0004568">
    <property type="term" value="F:chitinase activity"/>
    <property type="evidence" value="ECO:0007669"/>
    <property type="project" value="TreeGrafter"/>
</dbReference>
<feature type="chain" id="PRO_5034138933" description="GH18 domain-containing protein" evidence="2">
    <location>
        <begin position="18"/>
        <end position="692"/>
    </location>
</feature>
<feature type="signal peptide" evidence="2">
    <location>
        <begin position="1"/>
        <end position="17"/>
    </location>
</feature>
<evidence type="ECO:0000256" key="1">
    <source>
        <dbReference type="SAM" id="MobiDB-lite"/>
    </source>
</evidence>
<dbReference type="EMBL" id="CAJMWT010001793">
    <property type="protein sequence ID" value="CAE6420051.1"/>
    <property type="molecule type" value="Genomic_DNA"/>
</dbReference>
<keyword evidence="2" id="KW-0732">Signal</keyword>
<feature type="compositionally biased region" description="Low complexity" evidence="1">
    <location>
        <begin position="633"/>
        <end position="692"/>
    </location>
</feature>
<dbReference type="InterPro" id="IPR029070">
    <property type="entry name" value="Chitinase_insertion_sf"/>
</dbReference>
<accession>A0A8H3ADB9</accession>
<feature type="region of interest" description="Disordered" evidence="1">
    <location>
        <begin position="464"/>
        <end position="692"/>
    </location>
</feature>
<proteinExistence type="predicted"/>
<dbReference type="InterPro" id="IPR017853">
    <property type="entry name" value="GH"/>
</dbReference>
<evidence type="ECO:0000259" key="3">
    <source>
        <dbReference type="PROSITE" id="PS51910"/>
    </source>
</evidence>
<feature type="compositionally biased region" description="Low complexity" evidence="1">
    <location>
        <begin position="464"/>
        <end position="478"/>
    </location>
</feature>
<dbReference type="PANTHER" id="PTHR11177:SF317">
    <property type="entry name" value="CHITINASE 12-RELATED"/>
    <property type="match status" value="1"/>
</dbReference>
<feature type="compositionally biased region" description="Low complexity" evidence="1">
    <location>
        <begin position="552"/>
        <end position="580"/>
    </location>
</feature>
<comment type="caution">
    <text evidence="4">The sequence shown here is derived from an EMBL/GenBank/DDBJ whole genome shotgun (WGS) entry which is preliminary data.</text>
</comment>
<dbReference type="GO" id="GO:0005576">
    <property type="term" value="C:extracellular region"/>
    <property type="evidence" value="ECO:0007669"/>
    <property type="project" value="TreeGrafter"/>
</dbReference>
<feature type="region of interest" description="Disordered" evidence="1">
    <location>
        <begin position="389"/>
        <end position="417"/>
    </location>
</feature>
<evidence type="ECO:0000256" key="2">
    <source>
        <dbReference type="SAM" id="SignalP"/>
    </source>
</evidence>
<feature type="compositionally biased region" description="Acidic residues" evidence="1">
    <location>
        <begin position="389"/>
        <end position="401"/>
    </location>
</feature>
<sequence length="692" mass="71582">MLSSALISLGVAGSALAWPNLGRSQHSSIARAIHARQEPAVVKAKEPVAATWFASWHADEFSLANVSWNKYTTVSYSFALTTPNISFVNISDPEVFKDFVSTAHANNVSATISIGGWTGSLYFSSAVATAENRTEFVKTMVSLLEDNNLDGLSFDWEYPNAAGIGCNTKSPNDTENFLLFLKELRTALPNATLSAATAITPFLSADGTPSTNVSDAIEAWTKAGFPADQLVLGIGAYGHGFSVAPANALNNSILNPYSTFNKSFTPPGDAWDDAPVNGTLDVCGNPKVQGGTWNFWGLIEGGFLNENGTANTAEGIAYKYDECSQTPFVYNQTSGVLVAFDNAASFAAKGQFINATGLRGFAMWEAGGDYDDILLDAIRSGAGFPAVVEDDDGDYCEDDETSTTTPETSTSGSTSATRPITRVAAARLVTRAALRLTIRQATLRPAALQTLLQTAEVTSYVSPAATSSTSAAQPVTTSEASLPDEDEDDEEECEDDETIAEATTSVATSGTVSATSTATASVVSTGPVTTSQATATSTPSTNSHVSESSYETTSASGTGSIVASSSPSTSASVVETSSIAQPTASENAVPTSVVTKSYEPSSTYATVEPTTSVHSSSNAEPSSSSAQPTTVQPSSAEPSSAEPTKAAPSSSAQPTTSSGPASFFEPAPTSTVPTTSAPSLSSVPTTSATYTY</sequence>
<organism evidence="4 5">
    <name type="scientific">Rhizoctonia solani</name>
    <dbReference type="NCBI Taxonomy" id="456999"/>
    <lineage>
        <taxon>Eukaryota</taxon>
        <taxon>Fungi</taxon>
        <taxon>Dikarya</taxon>
        <taxon>Basidiomycota</taxon>
        <taxon>Agaricomycotina</taxon>
        <taxon>Agaricomycetes</taxon>
        <taxon>Cantharellales</taxon>
        <taxon>Ceratobasidiaceae</taxon>
        <taxon>Rhizoctonia</taxon>
    </lineage>
</organism>
<dbReference type="PANTHER" id="PTHR11177">
    <property type="entry name" value="CHITINASE"/>
    <property type="match status" value="1"/>
</dbReference>
<dbReference type="InterPro" id="IPR050314">
    <property type="entry name" value="Glycosyl_Hydrlase_18"/>
</dbReference>
<dbReference type="InterPro" id="IPR001223">
    <property type="entry name" value="Glyco_hydro18_cat"/>
</dbReference>
<dbReference type="InterPro" id="IPR011583">
    <property type="entry name" value="Chitinase_II/V-like_cat"/>
</dbReference>
<dbReference type="Proteomes" id="UP000663843">
    <property type="component" value="Unassembled WGS sequence"/>
</dbReference>
<reference evidence="4" key="1">
    <citation type="submission" date="2021-01" db="EMBL/GenBank/DDBJ databases">
        <authorList>
            <person name="Kaushik A."/>
        </authorList>
    </citation>
    <scope>NUCLEOTIDE SEQUENCE</scope>
    <source>
        <strain evidence="4">AG2-2IIIB</strain>
    </source>
</reference>
<feature type="domain" description="GH18" evidence="3">
    <location>
        <begin position="47"/>
        <end position="385"/>
    </location>
</feature>
<evidence type="ECO:0000313" key="5">
    <source>
        <dbReference type="Proteomes" id="UP000663843"/>
    </source>
</evidence>
<name>A0A8H3ADB9_9AGAM</name>
<gene>
    <name evidence="4" type="ORF">RDB_LOCUS52737</name>
</gene>